<feature type="binding site" evidence="14">
    <location>
        <position position="152"/>
    </location>
    <ligand>
        <name>ATP</name>
        <dbReference type="ChEBI" id="CHEBI:30616"/>
    </ligand>
</feature>
<evidence type="ECO:0000256" key="2">
    <source>
        <dbReference type="ARBA" id="ARBA00007663"/>
    </source>
</evidence>
<keyword evidence="17" id="KW-1185">Reference proteome</keyword>
<name>A0A938XU82_9BACL</name>
<feature type="binding site" evidence="14">
    <location>
        <position position="160"/>
    </location>
    <ligand>
        <name>ATP</name>
        <dbReference type="ChEBI" id="CHEBI:30616"/>
    </ligand>
</feature>
<accession>A0A938XU82</accession>
<evidence type="ECO:0000256" key="7">
    <source>
        <dbReference type="ARBA" id="ARBA00022694"/>
    </source>
</evidence>
<gene>
    <name evidence="16" type="ORF">JOD01_001801</name>
</gene>
<feature type="domain" description="YrdC-like" evidence="15">
    <location>
        <begin position="22"/>
        <end position="208"/>
    </location>
</feature>
<dbReference type="PANTHER" id="PTHR17490:SF16">
    <property type="entry name" value="THREONYLCARBAMOYL-AMP SYNTHASE"/>
    <property type="match status" value="1"/>
</dbReference>
<comment type="caution">
    <text evidence="16">The sequence shown here is derived from an EMBL/GenBank/DDBJ whole genome shotgun (WGS) entry which is preliminary data.</text>
</comment>
<dbReference type="GO" id="GO:0003725">
    <property type="term" value="F:double-stranded RNA binding"/>
    <property type="evidence" value="ECO:0007669"/>
    <property type="project" value="UniProtKB-UniRule"/>
</dbReference>
<sequence length="359" mass="38349">MLEQTDTKVVVVDKNVERLESCAQIVDGAKLLREGEIVAFPTETVYGLGANALSDQAVAKIYQAKGRPSDNPLIVHIADLTQLKQVVREVSERANRLIEAFWPGPLTLIMPKSAQVADLVTAGLDTVGVRMPDHPVALALIKQANVPVAAPSANRSGKPSPTTAEHVRTDLNGRIPYLIDGGTAGIGVESTVLDVTVEPPLILRPGGITAEQIAAVIGEVRLDPALQADAGETPRAPGMKYTHYAPGGDMWLVEGEADKVAVKMKELLEQAKSNGLKTGVLVPEEFASIWEAEPCADIVISCGSLQHLETVAQNLYASLRMFDEFQVQSIISMTVPKTGIGITIMNRMEKAAGGQVIRV</sequence>
<feature type="binding site" evidence="14">
    <location>
        <position position="71"/>
    </location>
    <ligand>
        <name>ATP</name>
        <dbReference type="ChEBI" id="CHEBI:30616"/>
    </ligand>
</feature>
<dbReference type="InterPro" id="IPR010923">
    <property type="entry name" value="T(6)A37_SUA5"/>
</dbReference>
<dbReference type="InterPro" id="IPR006070">
    <property type="entry name" value="Sua5-like_dom"/>
</dbReference>
<evidence type="ECO:0000256" key="10">
    <source>
        <dbReference type="ARBA" id="ARBA00022840"/>
    </source>
</evidence>
<dbReference type="InterPro" id="IPR038385">
    <property type="entry name" value="Sua5/YwlC_C"/>
</dbReference>
<feature type="binding site" evidence="14">
    <location>
        <position position="44"/>
    </location>
    <ligand>
        <name>L-threonine</name>
        <dbReference type="ChEBI" id="CHEBI:57926"/>
    </ligand>
</feature>
<feature type="binding site" evidence="14">
    <location>
        <position position="126"/>
    </location>
    <ligand>
        <name>ATP</name>
        <dbReference type="ChEBI" id="CHEBI:30616"/>
    </ligand>
</feature>
<dbReference type="Gene3D" id="3.40.50.11030">
    <property type="entry name" value="Threonylcarbamoyl-AMP synthase, C-terminal domain"/>
    <property type="match status" value="1"/>
</dbReference>
<dbReference type="GO" id="GO:0005524">
    <property type="term" value="F:ATP binding"/>
    <property type="evidence" value="ECO:0007669"/>
    <property type="project" value="UniProtKB-UniRule"/>
</dbReference>
<feature type="binding site" evidence="14">
    <location>
        <position position="150"/>
    </location>
    <ligand>
        <name>L-threonine</name>
        <dbReference type="ChEBI" id="CHEBI:57926"/>
    </ligand>
</feature>
<comment type="similarity">
    <text evidence="2 13">Belongs to the SUA5 family.</text>
</comment>
<dbReference type="Gene3D" id="3.90.870.10">
    <property type="entry name" value="DHBP synthase"/>
    <property type="match status" value="1"/>
</dbReference>
<dbReference type="EMBL" id="JAFBEB010000005">
    <property type="protein sequence ID" value="MBM7590197.1"/>
    <property type="molecule type" value="Genomic_DNA"/>
</dbReference>
<dbReference type="GO" id="GO:0006450">
    <property type="term" value="P:regulation of translational fidelity"/>
    <property type="evidence" value="ECO:0007669"/>
    <property type="project" value="TreeGrafter"/>
</dbReference>
<dbReference type="RefSeq" id="WP_204517930.1">
    <property type="nucleotide sequence ID" value="NZ_BAABIN010000020.1"/>
</dbReference>
<protein>
    <recommendedName>
        <fullName evidence="4 13">Threonylcarbamoyl-AMP synthase</fullName>
        <shortName evidence="13">TC-AMP synthase</shortName>
        <ecNumber evidence="3 13">2.7.7.87</ecNumber>
    </recommendedName>
    <alternativeName>
        <fullName evidence="11 13">L-threonylcarbamoyladenylate synthase</fullName>
    </alternativeName>
</protein>
<dbReference type="Proteomes" id="UP000717624">
    <property type="component" value="Unassembled WGS sequence"/>
</dbReference>
<evidence type="ECO:0000256" key="5">
    <source>
        <dbReference type="ARBA" id="ARBA00022490"/>
    </source>
</evidence>
<keyword evidence="9 13" id="KW-0547">Nucleotide-binding</keyword>
<keyword evidence="5 13" id="KW-0963">Cytoplasm</keyword>
<dbReference type="NCBIfam" id="TIGR00057">
    <property type="entry name" value="L-threonylcarbamoyladenylate synthase"/>
    <property type="match status" value="1"/>
</dbReference>
<keyword evidence="8 13" id="KW-0548">Nucleotidyltransferase</keyword>
<keyword evidence="10 13" id="KW-0067">ATP-binding</keyword>
<evidence type="ECO:0000259" key="15">
    <source>
        <dbReference type="PROSITE" id="PS51163"/>
    </source>
</evidence>
<comment type="subcellular location">
    <subcellularLocation>
        <location evidence="1 13">Cytoplasm</location>
    </subcellularLocation>
</comment>
<dbReference type="Pfam" id="PF03481">
    <property type="entry name" value="Sua5_C"/>
    <property type="match status" value="1"/>
</dbReference>
<evidence type="ECO:0000313" key="17">
    <source>
        <dbReference type="Proteomes" id="UP000717624"/>
    </source>
</evidence>
<proteinExistence type="inferred from homology"/>
<evidence type="ECO:0000256" key="14">
    <source>
        <dbReference type="PIRSR" id="PIRSR004930-1"/>
    </source>
</evidence>
<dbReference type="EC" id="2.7.7.87" evidence="3 13"/>
<evidence type="ECO:0000256" key="4">
    <source>
        <dbReference type="ARBA" id="ARBA00015492"/>
    </source>
</evidence>
<reference evidence="16" key="1">
    <citation type="submission" date="2021-01" db="EMBL/GenBank/DDBJ databases">
        <title>Genomic Encyclopedia of Type Strains, Phase IV (KMG-IV): sequencing the most valuable type-strain genomes for metagenomic binning, comparative biology and taxonomic classification.</title>
        <authorList>
            <person name="Goeker M."/>
        </authorList>
    </citation>
    <scope>NUCLEOTIDE SEQUENCE</scope>
    <source>
        <strain evidence="16">DSM 25523</strain>
    </source>
</reference>
<dbReference type="InterPro" id="IPR017945">
    <property type="entry name" value="DHBP_synth_RibB-like_a/b_dom"/>
</dbReference>
<evidence type="ECO:0000256" key="12">
    <source>
        <dbReference type="ARBA" id="ARBA00048366"/>
    </source>
</evidence>
<evidence type="ECO:0000256" key="13">
    <source>
        <dbReference type="PIRNR" id="PIRNR004930"/>
    </source>
</evidence>
<feature type="binding site" evidence="14">
    <location>
        <position position="204"/>
    </location>
    <ligand>
        <name>ATP</name>
        <dbReference type="ChEBI" id="CHEBI:30616"/>
    </ligand>
</feature>
<dbReference type="InterPro" id="IPR005145">
    <property type="entry name" value="Sua5_C"/>
</dbReference>
<dbReference type="Pfam" id="PF01300">
    <property type="entry name" value="Sua5_yciO_yrdC"/>
    <property type="match status" value="1"/>
</dbReference>
<feature type="binding site" evidence="14">
    <location>
        <position position="190"/>
    </location>
    <ligand>
        <name>L-threonine</name>
        <dbReference type="ChEBI" id="CHEBI:57926"/>
    </ligand>
</feature>
<evidence type="ECO:0000256" key="9">
    <source>
        <dbReference type="ARBA" id="ARBA00022741"/>
    </source>
</evidence>
<feature type="binding site" evidence="14">
    <location>
        <position position="67"/>
    </location>
    <ligand>
        <name>ATP</name>
        <dbReference type="ChEBI" id="CHEBI:30616"/>
    </ligand>
</feature>
<dbReference type="PANTHER" id="PTHR17490">
    <property type="entry name" value="SUA5"/>
    <property type="match status" value="1"/>
</dbReference>
<dbReference type="GO" id="GO:0005737">
    <property type="term" value="C:cytoplasm"/>
    <property type="evidence" value="ECO:0007669"/>
    <property type="project" value="UniProtKB-SubCell"/>
</dbReference>
<dbReference type="InterPro" id="IPR050156">
    <property type="entry name" value="TC-AMP_synthase_SUA5"/>
</dbReference>
<dbReference type="PROSITE" id="PS51163">
    <property type="entry name" value="YRDC"/>
    <property type="match status" value="1"/>
</dbReference>
<feature type="binding site" evidence="14">
    <location>
        <position position="130"/>
    </location>
    <ligand>
        <name>L-threonine</name>
        <dbReference type="ChEBI" id="CHEBI:57926"/>
    </ligand>
</feature>
<feature type="binding site" evidence="14">
    <location>
        <position position="244"/>
    </location>
    <ligand>
        <name>ATP</name>
        <dbReference type="ChEBI" id="CHEBI:30616"/>
    </ligand>
</feature>
<evidence type="ECO:0000256" key="1">
    <source>
        <dbReference type="ARBA" id="ARBA00004496"/>
    </source>
</evidence>
<evidence type="ECO:0000256" key="6">
    <source>
        <dbReference type="ARBA" id="ARBA00022679"/>
    </source>
</evidence>
<dbReference type="GO" id="GO:0008033">
    <property type="term" value="P:tRNA processing"/>
    <property type="evidence" value="ECO:0007669"/>
    <property type="project" value="UniProtKB-KW"/>
</dbReference>
<evidence type="ECO:0000256" key="8">
    <source>
        <dbReference type="ARBA" id="ARBA00022695"/>
    </source>
</evidence>
<dbReference type="GO" id="GO:0000049">
    <property type="term" value="F:tRNA binding"/>
    <property type="evidence" value="ECO:0007669"/>
    <property type="project" value="TreeGrafter"/>
</dbReference>
<evidence type="ECO:0000256" key="3">
    <source>
        <dbReference type="ARBA" id="ARBA00012584"/>
    </source>
</evidence>
<comment type="catalytic activity">
    <reaction evidence="12 13">
        <text>L-threonine + hydrogencarbonate + ATP = L-threonylcarbamoyladenylate + diphosphate + H2O</text>
        <dbReference type="Rhea" id="RHEA:36407"/>
        <dbReference type="ChEBI" id="CHEBI:15377"/>
        <dbReference type="ChEBI" id="CHEBI:17544"/>
        <dbReference type="ChEBI" id="CHEBI:30616"/>
        <dbReference type="ChEBI" id="CHEBI:33019"/>
        <dbReference type="ChEBI" id="CHEBI:57926"/>
        <dbReference type="ChEBI" id="CHEBI:73682"/>
        <dbReference type="EC" id="2.7.7.87"/>
    </reaction>
</comment>
<keyword evidence="6 13" id="KW-0808">Transferase</keyword>
<dbReference type="PIRSF" id="PIRSF004930">
    <property type="entry name" value="Tln_factor_SUA5"/>
    <property type="match status" value="1"/>
</dbReference>
<evidence type="ECO:0000256" key="11">
    <source>
        <dbReference type="ARBA" id="ARBA00029774"/>
    </source>
</evidence>
<comment type="function">
    <text evidence="13">Required for the formation of a threonylcarbamoyl group on adenosine at position 37 (t(6)A37) in tRNAs that read codons beginning with adenine.</text>
</comment>
<organism evidence="16 17">
    <name type="scientific">Brevibacillus fulvus</name>
    <dbReference type="NCBI Taxonomy" id="1125967"/>
    <lineage>
        <taxon>Bacteria</taxon>
        <taxon>Bacillati</taxon>
        <taxon>Bacillota</taxon>
        <taxon>Bacilli</taxon>
        <taxon>Bacillales</taxon>
        <taxon>Paenibacillaceae</taxon>
        <taxon>Brevibacillus</taxon>
    </lineage>
</organism>
<dbReference type="SUPFAM" id="SSF55821">
    <property type="entry name" value="YrdC/RibB"/>
    <property type="match status" value="1"/>
</dbReference>
<feature type="binding site" evidence="14">
    <location>
        <position position="76"/>
    </location>
    <ligand>
        <name>L-threonine</name>
        <dbReference type="ChEBI" id="CHEBI:57926"/>
    </ligand>
</feature>
<evidence type="ECO:0000313" key="16">
    <source>
        <dbReference type="EMBL" id="MBM7590197.1"/>
    </source>
</evidence>
<dbReference type="FunFam" id="3.90.870.10:FF:000008">
    <property type="entry name" value="Threonylcarbamoyl-AMP synthase"/>
    <property type="match status" value="1"/>
</dbReference>
<dbReference type="GO" id="GO:0061710">
    <property type="term" value="F:L-threonylcarbamoyladenylate synthase"/>
    <property type="evidence" value="ECO:0007669"/>
    <property type="project" value="UniProtKB-EC"/>
</dbReference>
<dbReference type="AlphaFoldDB" id="A0A938XU82"/>
<keyword evidence="7 13" id="KW-0819">tRNA processing</keyword>